<keyword evidence="2" id="KW-1185">Reference proteome</keyword>
<name>A0A6A1UMF1_9ROSI</name>
<proteinExistence type="predicted"/>
<evidence type="ECO:0000313" key="2">
    <source>
        <dbReference type="Proteomes" id="UP000516437"/>
    </source>
</evidence>
<dbReference type="AlphaFoldDB" id="A0A6A1UMF1"/>
<sequence length="121" mass="13646">MACLLSISFSTPLCTPRIRTQEVRPWRLSLDRLSRLAGARTVPKLLATYNANKGILSVNRIHQHHLVTPSRWLPKIVACPQILGSCTPMMDVISGHEASFTEPEPYQMVLRTLLAKILWSK</sequence>
<dbReference type="OrthoDB" id="1685715at2759"/>
<comment type="caution">
    <text evidence="1">The sequence shown here is derived from an EMBL/GenBank/DDBJ whole genome shotgun (WGS) entry which is preliminary data.</text>
</comment>
<protein>
    <submittedName>
        <fullName evidence="1">Uncharacterized protein</fullName>
    </submittedName>
</protein>
<dbReference type="Proteomes" id="UP000516437">
    <property type="component" value="Unassembled WGS sequence"/>
</dbReference>
<dbReference type="EMBL" id="RXIC02000066">
    <property type="protein sequence ID" value="KAB1201459.1"/>
    <property type="molecule type" value="Genomic_DNA"/>
</dbReference>
<accession>A0A6A1UMF1</accession>
<reference evidence="1 2" key="1">
    <citation type="journal article" date="2019" name="Plant Biotechnol. J.">
        <title>The red bayberry genome and genetic basis of sex determination.</title>
        <authorList>
            <person name="Jia H.M."/>
            <person name="Jia H.J."/>
            <person name="Cai Q.L."/>
            <person name="Wang Y."/>
            <person name="Zhao H.B."/>
            <person name="Yang W.F."/>
            <person name="Wang G.Y."/>
            <person name="Li Y.H."/>
            <person name="Zhan D.L."/>
            <person name="Shen Y.T."/>
            <person name="Niu Q.F."/>
            <person name="Chang L."/>
            <person name="Qiu J."/>
            <person name="Zhao L."/>
            <person name="Xie H.B."/>
            <person name="Fu W.Y."/>
            <person name="Jin J."/>
            <person name="Li X.W."/>
            <person name="Jiao Y."/>
            <person name="Zhou C.C."/>
            <person name="Tu T."/>
            <person name="Chai C.Y."/>
            <person name="Gao J.L."/>
            <person name="Fan L.J."/>
            <person name="van de Weg E."/>
            <person name="Wang J.Y."/>
            <person name="Gao Z.S."/>
        </authorList>
    </citation>
    <scope>NUCLEOTIDE SEQUENCE [LARGE SCALE GENOMIC DNA]</scope>
    <source>
        <tissue evidence="1">Leaves</tissue>
    </source>
</reference>
<organism evidence="1 2">
    <name type="scientific">Morella rubra</name>
    <name type="common">Chinese bayberry</name>
    <dbReference type="NCBI Taxonomy" id="262757"/>
    <lineage>
        <taxon>Eukaryota</taxon>
        <taxon>Viridiplantae</taxon>
        <taxon>Streptophyta</taxon>
        <taxon>Embryophyta</taxon>
        <taxon>Tracheophyta</taxon>
        <taxon>Spermatophyta</taxon>
        <taxon>Magnoliopsida</taxon>
        <taxon>eudicotyledons</taxon>
        <taxon>Gunneridae</taxon>
        <taxon>Pentapetalae</taxon>
        <taxon>rosids</taxon>
        <taxon>fabids</taxon>
        <taxon>Fagales</taxon>
        <taxon>Myricaceae</taxon>
        <taxon>Morella</taxon>
    </lineage>
</organism>
<gene>
    <name evidence="1" type="ORF">CJ030_MR0G003694</name>
</gene>
<evidence type="ECO:0000313" key="1">
    <source>
        <dbReference type="EMBL" id="KAB1201459.1"/>
    </source>
</evidence>